<dbReference type="Pfam" id="PF13641">
    <property type="entry name" value="Glyco_tranf_2_3"/>
    <property type="match status" value="1"/>
</dbReference>
<dbReference type="STRING" id="70996.SE18_22240"/>
<comment type="caution">
    <text evidence="5">The sequence shown here is derived from an EMBL/GenBank/DDBJ whole genome shotgun (WGS) entry which is preliminary data.</text>
</comment>
<organism evidence="5 6">
    <name type="scientific">Herpetosiphon geysericola</name>
    <dbReference type="NCBI Taxonomy" id="70996"/>
    <lineage>
        <taxon>Bacteria</taxon>
        <taxon>Bacillati</taxon>
        <taxon>Chloroflexota</taxon>
        <taxon>Chloroflexia</taxon>
        <taxon>Herpetosiphonales</taxon>
        <taxon>Herpetosiphonaceae</taxon>
        <taxon>Herpetosiphon</taxon>
    </lineage>
</organism>
<dbReference type="EMBL" id="LGKP01000035">
    <property type="protein sequence ID" value="KPL81373.1"/>
    <property type="molecule type" value="Genomic_DNA"/>
</dbReference>
<comment type="similarity">
    <text evidence="2">Belongs to the glycosyltransferase 2 family.</text>
</comment>
<sequence length="282" mass="31640">MSEIPQIAVVIPALNGEISALRASLARQTWQPSQIEVAVGVRPNGKARNTATLRTNAPYVVFIDDDAVLANDDALEQLVKPLLSDQTLGVTGAAKLLPPDASAFQRWVAREVPRIEHAVVQTPLESNPDPPSFYCELTTTCCAMRRAVYDEVGGFNNELIRGVDTEFFTRVRRAGYRFILVPNTWTWHPAPANLWALLRKHWLYGLGHAQEVRRDPARGRGRVLKTPLHALAYWLLRTLILPINIFLPYSFAAPSWRPSFKPLKALTSYVGALGYIWGWYRA</sequence>
<evidence type="ECO:0000313" key="5">
    <source>
        <dbReference type="EMBL" id="KPL81373.1"/>
    </source>
</evidence>
<evidence type="ECO:0000256" key="1">
    <source>
        <dbReference type="ARBA" id="ARBA00004776"/>
    </source>
</evidence>
<dbReference type="OrthoDB" id="149329at2"/>
<evidence type="ECO:0000256" key="4">
    <source>
        <dbReference type="ARBA" id="ARBA00022679"/>
    </source>
</evidence>
<accession>A0A0P6Y7L1</accession>
<keyword evidence="4" id="KW-0808">Transferase</keyword>
<proteinExistence type="inferred from homology"/>
<dbReference type="InterPro" id="IPR029044">
    <property type="entry name" value="Nucleotide-diphossugar_trans"/>
</dbReference>
<evidence type="ECO:0000256" key="3">
    <source>
        <dbReference type="ARBA" id="ARBA00022676"/>
    </source>
</evidence>
<dbReference type="SUPFAM" id="SSF53448">
    <property type="entry name" value="Nucleotide-diphospho-sugar transferases"/>
    <property type="match status" value="1"/>
</dbReference>
<protein>
    <recommendedName>
        <fullName evidence="7">Glycosyltransferase 2-like domain-containing protein</fullName>
    </recommendedName>
</protein>
<keyword evidence="3" id="KW-0328">Glycosyltransferase</keyword>
<keyword evidence="6" id="KW-1185">Reference proteome</keyword>
<reference evidence="5 6" key="1">
    <citation type="submission" date="2015-07" db="EMBL/GenBank/DDBJ databases">
        <title>Whole genome sequence of Herpetosiphon geysericola DSM 7119.</title>
        <authorList>
            <person name="Hemp J."/>
            <person name="Ward L.M."/>
            <person name="Pace L.A."/>
            <person name="Fischer W.W."/>
        </authorList>
    </citation>
    <scope>NUCLEOTIDE SEQUENCE [LARGE SCALE GENOMIC DNA]</scope>
    <source>
        <strain evidence="5 6">DSM 7119</strain>
    </source>
</reference>
<evidence type="ECO:0000256" key="2">
    <source>
        <dbReference type="ARBA" id="ARBA00006739"/>
    </source>
</evidence>
<dbReference type="Proteomes" id="UP000050277">
    <property type="component" value="Unassembled WGS sequence"/>
</dbReference>
<dbReference type="AlphaFoldDB" id="A0A0P6Y7L1"/>
<evidence type="ECO:0008006" key="7">
    <source>
        <dbReference type="Google" id="ProtNLM"/>
    </source>
</evidence>
<evidence type="ECO:0000313" key="6">
    <source>
        <dbReference type="Proteomes" id="UP000050277"/>
    </source>
</evidence>
<dbReference type="Gene3D" id="3.90.550.10">
    <property type="entry name" value="Spore Coat Polysaccharide Biosynthesis Protein SpsA, Chain A"/>
    <property type="match status" value="1"/>
</dbReference>
<dbReference type="GO" id="GO:0016757">
    <property type="term" value="F:glycosyltransferase activity"/>
    <property type="evidence" value="ECO:0007669"/>
    <property type="project" value="UniProtKB-KW"/>
</dbReference>
<dbReference type="RefSeq" id="WP_054536658.1">
    <property type="nucleotide sequence ID" value="NZ_LGKP01000035.1"/>
</dbReference>
<dbReference type="PANTHER" id="PTHR43179:SF12">
    <property type="entry name" value="GALACTOFURANOSYLTRANSFERASE GLFT2"/>
    <property type="match status" value="1"/>
</dbReference>
<gene>
    <name evidence="5" type="ORF">SE18_22240</name>
</gene>
<dbReference type="PANTHER" id="PTHR43179">
    <property type="entry name" value="RHAMNOSYLTRANSFERASE WBBL"/>
    <property type="match status" value="1"/>
</dbReference>
<name>A0A0P6Y7L1_9CHLR</name>
<comment type="pathway">
    <text evidence="1">Cell wall biogenesis; cell wall polysaccharide biosynthesis.</text>
</comment>